<keyword evidence="1" id="KW-0808">Transferase</keyword>
<dbReference type="GO" id="GO:0005829">
    <property type="term" value="C:cytosol"/>
    <property type="evidence" value="ECO:0007669"/>
    <property type="project" value="TreeGrafter"/>
</dbReference>
<dbReference type="PANTHER" id="PTHR42866:SF2">
    <property type="entry name" value="3-DEOXY-MANNO-OCTULOSONATE CYTIDYLYLTRANSFERASE, MITOCHONDRIAL"/>
    <property type="match status" value="1"/>
</dbReference>
<keyword evidence="2" id="KW-0548">Nucleotidyltransferase</keyword>
<dbReference type="AlphaFoldDB" id="A0A382W053"/>
<dbReference type="Gene3D" id="3.90.550.10">
    <property type="entry name" value="Spore Coat Polysaccharide Biosynthesis Protein SpsA, Chain A"/>
    <property type="match status" value="1"/>
</dbReference>
<organism evidence="3">
    <name type="scientific">marine metagenome</name>
    <dbReference type="NCBI Taxonomy" id="408172"/>
    <lineage>
        <taxon>unclassified sequences</taxon>
        <taxon>metagenomes</taxon>
        <taxon>ecological metagenomes</taxon>
    </lineage>
</organism>
<gene>
    <name evidence="3" type="ORF">METZ01_LOCUS404908</name>
</gene>
<dbReference type="Pfam" id="PF02348">
    <property type="entry name" value="CTP_transf_3"/>
    <property type="match status" value="1"/>
</dbReference>
<sequence>MNVDAFILARLDSSRLPRKHLLHIENKPIIQHLVERISKCKTIRKIIVCTTENITDDSLI</sequence>
<evidence type="ECO:0000256" key="1">
    <source>
        <dbReference type="ARBA" id="ARBA00022679"/>
    </source>
</evidence>
<dbReference type="SUPFAM" id="SSF53448">
    <property type="entry name" value="Nucleotide-diphospho-sugar transferases"/>
    <property type="match status" value="1"/>
</dbReference>
<dbReference type="InterPro" id="IPR003329">
    <property type="entry name" value="Cytidylyl_trans"/>
</dbReference>
<feature type="non-terminal residue" evidence="3">
    <location>
        <position position="1"/>
    </location>
</feature>
<evidence type="ECO:0008006" key="4">
    <source>
        <dbReference type="Google" id="ProtNLM"/>
    </source>
</evidence>
<dbReference type="EMBL" id="UINC01155923">
    <property type="protein sequence ID" value="SVD52054.1"/>
    <property type="molecule type" value="Genomic_DNA"/>
</dbReference>
<protein>
    <recommendedName>
        <fullName evidence="4">3-deoxy-manno-octulosonate cytidylyltransferase</fullName>
    </recommendedName>
</protein>
<evidence type="ECO:0000313" key="3">
    <source>
        <dbReference type="EMBL" id="SVD52054.1"/>
    </source>
</evidence>
<feature type="non-terminal residue" evidence="3">
    <location>
        <position position="60"/>
    </location>
</feature>
<proteinExistence type="predicted"/>
<accession>A0A382W053</accession>
<dbReference type="PANTHER" id="PTHR42866">
    <property type="entry name" value="3-DEOXY-MANNO-OCTULOSONATE CYTIDYLYLTRANSFERASE"/>
    <property type="match status" value="1"/>
</dbReference>
<dbReference type="InterPro" id="IPR029044">
    <property type="entry name" value="Nucleotide-diphossugar_trans"/>
</dbReference>
<name>A0A382W053_9ZZZZ</name>
<dbReference type="GO" id="GO:0008690">
    <property type="term" value="F:3-deoxy-manno-octulosonate cytidylyltransferase activity"/>
    <property type="evidence" value="ECO:0007669"/>
    <property type="project" value="TreeGrafter"/>
</dbReference>
<evidence type="ECO:0000256" key="2">
    <source>
        <dbReference type="ARBA" id="ARBA00022695"/>
    </source>
</evidence>
<reference evidence="3" key="1">
    <citation type="submission" date="2018-05" db="EMBL/GenBank/DDBJ databases">
        <authorList>
            <person name="Lanie J.A."/>
            <person name="Ng W.-L."/>
            <person name="Kazmierczak K.M."/>
            <person name="Andrzejewski T.M."/>
            <person name="Davidsen T.M."/>
            <person name="Wayne K.J."/>
            <person name="Tettelin H."/>
            <person name="Glass J.I."/>
            <person name="Rusch D."/>
            <person name="Podicherti R."/>
            <person name="Tsui H.-C.T."/>
            <person name="Winkler M.E."/>
        </authorList>
    </citation>
    <scope>NUCLEOTIDE SEQUENCE</scope>
</reference>